<dbReference type="SUPFAM" id="SSF82649">
    <property type="entry name" value="SufE/NifU"/>
    <property type="match status" value="1"/>
</dbReference>
<dbReference type="Gene3D" id="3.90.1010.10">
    <property type="match status" value="1"/>
</dbReference>
<dbReference type="AlphaFoldDB" id="A0A9E4K912"/>
<evidence type="ECO:0000259" key="2">
    <source>
        <dbReference type="Pfam" id="PF02657"/>
    </source>
</evidence>
<reference evidence="3" key="1">
    <citation type="journal article" date="2021" name="Proc. Natl. Acad. Sci. U.S.A.">
        <title>Global biogeography of chemosynthetic symbionts reveals both localized and globally distributed symbiont groups. .</title>
        <authorList>
            <person name="Osvatic J.T."/>
            <person name="Wilkins L.G.E."/>
            <person name="Leibrecht L."/>
            <person name="Leray M."/>
            <person name="Zauner S."/>
            <person name="Polzin J."/>
            <person name="Camacho Y."/>
            <person name="Gros O."/>
            <person name="van Gils J.A."/>
            <person name="Eisen J.A."/>
            <person name="Petersen J.M."/>
            <person name="Yuen B."/>
        </authorList>
    </citation>
    <scope>NUCLEOTIDE SEQUENCE</scope>
    <source>
        <strain evidence="3">MAGL173</strain>
    </source>
</reference>
<accession>A0A9E4K912</accession>
<dbReference type="Proteomes" id="UP000886687">
    <property type="component" value="Unassembled WGS sequence"/>
</dbReference>
<dbReference type="InterPro" id="IPR003808">
    <property type="entry name" value="Fe-S_metab-assoc_dom"/>
</dbReference>
<name>A0A9E4K912_9GAMM</name>
<evidence type="ECO:0000256" key="1">
    <source>
        <dbReference type="ARBA" id="ARBA00010282"/>
    </source>
</evidence>
<gene>
    <name evidence="3" type="ORF">JAZ04_17425</name>
</gene>
<feature type="domain" description="Fe-S metabolism associated" evidence="2">
    <location>
        <begin position="14"/>
        <end position="136"/>
    </location>
</feature>
<comment type="similarity">
    <text evidence="1">Belongs to the SufE family.</text>
</comment>
<dbReference type="PANTHER" id="PTHR43597">
    <property type="entry name" value="SULFUR ACCEPTOR PROTEIN CSDE"/>
    <property type="match status" value="1"/>
</dbReference>
<protein>
    <submittedName>
        <fullName evidence="3">SufE family protein</fullName>
    </submittedName>
</protein>
<dbReference type="EMBL" id="JAEPDI010000014">
    <property type="protein sequence ID" value="MCG7940619.1"/>
    <property type="molecule type" value="Genomic_DNA"/>
</dbReference>
<proteinExistence type="inferred from homology"/>
<evidence type="ECO:0000313" key="3">
    <source>
        <dbReference type="EMBL" id="MCG7940619.1"/>
    </source>
</evidence>
<dbReference type="PANTHER" id="PTHR43597:SF5">
    <property type="entry name" value="SUFE-LIKE PROTEIN 2, CHLOROPLASTIC"/>
    <property type="match status" value="1"/>
</dbReference>
<evidence type="ECO:0000313" key="4">
    <source>
        <dbReference type="Proteomes" id="UP000886687"/>
    </source>
</evidence>
<dbReference type="Pfam" id="PF02657">
    <property type="entry name" value="SufE"/>
    <property type="match status" value="1"/>
</dbReference>
<sequence>MTILSEAESIEQIVETFEFLDDWDTRYQYLIELGENLPPMPDALKTEANWVKPCMSTVHVAAQLDPRQSGLIRFQGDCDTAIIKGVLAVLIDLLSYRSLQEIRNMDVDSLFKRLRLEEHLSPSRHVGIYAIVDKMVERATALVDGQH</sequence>
<comment type="caution">
    <text evidence="3">The sequence shown here is derived from an EMBL/GenBank/DDBJ whole genome shotgun (WGS) entry which is preliminary data.</text>
</comment>
<organism evidence="3 4">
    <name type="scientific">Candidatus Thiodiazotropha lotti</name>
    <dbReference type="NCBI Taxonomy" id="2792787"/>
    <lineage>
        <taxon>Bacteria</taxon>
        <taxon>Pseudomonadati</taxon>
        <taxon>Pseudomonadota</taxon>
        <taxon>Gammaproteobacteria</taxon>
        <taxon>Chromatiales</taxon>
        <taxon>Sedimenticolaceae</taxon>
        <taxon>Candidatus Thiodiazotropha</taxon>
    </lineage>
</organism>